<keyword evidence="3" id="KW-0862">Zinc</keyword>
<keyword evidence="2 9" id="KW-0863">Zinc-finger</keyword>
<dbReference type="InterPro" id="IPR000679">
    <property type="entry name" value="Znf_GATA"/>
</dbReference>
<dbReference type="CDD" id="cd00202">
    <property type="entry name" value="ZnF_GATA"/>
    <property type="match status" value="1"/>
</dbReference>
<evidence type="ECO:0000256" key="8">
    <source>
        <dbReference type="ARBA" id="ARBA00037539"/>
    </source>
</evidence>
<keyword evidence="4" id="KW-0805">Transcription regulation</keyword>
<keyword evidence="5" id="KW-0238">DNA-binding</keyword>
<dbReference type="PANTHER" id="PTHR47172:SF23">
    <property type="entry name" value="OS01G0343300 PROTEIN"/>
    <property type="match status" value="1"/>
</dbReference>
<dbReference type="Proteomes" id="UP001157006">
    <property type="component" value="Chromosome 1L"/>
</dbReference>
<evidence type="ECO:0000256" key="4">
    <source>
        <dbReference type="ARBA" id="ARBA00023015"/>
    </source>
</evidence>
<dbReference type="SMART" id="SM00401">
    <property type="entry name" value="ZnF_GATA"/>
    <property type="match status" value="1"/>
</dbReference>
<gene>
    <name evidence="11" type="ORF">VFH_I492160</name>
</gene>
<dbReference type="PANTHER" id="PTHR47172">
    <property type="entry name" value="OS01G0976800 PROTEIN"/>
    <property type="match status" value="1"/>
</dbReference>
<evidence type="ECO:0000256" key="7">
    <source>
        <dbReference type="ARBA" id="ARBA00024019"/>
    </source>
</evidence>
<name>A0AAV0YZ65_VICFA</name>
<dbReference type="Gene3D" id="3.30.50.10">
    <property type="entry name" value="Erythroid Transcription Factor GATA-1, subunit A"/>
    <property type="match status" value="1"/>
</dbReference>
<dbReference type="InterPro" id="IPR013088">
    <property type="entry name" value="Znf_NHR/GATA"/>
</dbReference>
<dbReference type="SUPFAM" id="SSF57716">
    <property type="entry name" value="Glucocorticoid receptor-like (DNA-binding domain)"/>
    <property type="match status" value="1"/>
</dbReference>
<dbReference type="AlphaFoldDB" id="A0AAV0YZ65"/>
<keyword evidence="1" id="KW-0479">Metal-binding</keyword>
<dbReference type="GO" id="GO:0043565">
    <property type="term" value="F:sequence-specific DNA binding"/>
    <property type="evidence" value="ECO:0007669"/>
    <property type="project" value="InterPro"/>
</dbReference>
<evidence type="ECO:0000256" key="1">
    <source>
        <dbReference type="ARBA" id="ARBA00022723"/>
    </source>
</evidence>
<evidence type="ECO:0000256" key="2">
    <source>
        <dbReference type="ARBA" id="ARBA00022771"/>
    </source>
</evidence>
<sequence>MGEYFARRMDYDIDLNIPFARRMDYDIDLNIPLVSQDETQNISDANNEVHPATTSDVFHVLPMYFIDPILVIANHGVPRNPVPRLHRRCKKPRPADPSRFCTNLHCMARITPMWRSGPIGPRTLCNACGIYYKKHVIRGNIPAIIIHEDGSSSVFVPPTQSVESVEGGSSTS</sequence>
<reference evidence="11 12" key="1">
    <citation type="submission" date="2023-01" db="EMBL/GenBank/DDBJ databases">
        <authorList>
            <person name="Kreplak J."/>
        </authorList>
    </citation>
    <scope>NUCLEOTIDE SEQUENCE [LARGE SCALE GENOMIC DNA]</scope>
</reference>
<evidence type="ECO:0000256" key="3">
    <source>
        <dbReference type="ARBA" id="ARBA00022833"/>
    </source>
</evidence>
<feature type="domain" description="GATA-type" evidence="10">
    <location>
        <begin position="105"/>
        <end position="135"/>
    </location>
</feature>
<protein>
    <recommendedName>
        <fullName evidence="10">GATA-type domain-containing protein</fullName>
    </recommendedName>
</protein>
<comment type="function">
    <text evidence="8">Transcriptional regulator that specifically binds 5'-GATA-3' or 5'-GAT-3' motifs within gene promoters.</text>
</comment>
<dbReference type="GO" id="GO:0006355">
    <property type="term" value="P:regulation of DNA-templated transcription"/>
    <property type="evidence" value="ECO:0007669"/>
    <property type="project" value="InterPro"/>
</dbReference>
<evidence type="ECO:0000259" key="10">
    <source>
        <dbReference type="PROSITE" id="PS50114"/>
    </source>
</evidence>
<accession>A0AAV0YZ65</accession>
<evidence type="ECO:0000256" key="5">
    <source>
        <dbReference type="ARBA" id="ARBA00023125"/>
    </source>
</evidence>
<keyword evidence="12" id="KW-1185">Reference proteome</keyword>
<dbReference type="EMBL" id="OX451736">
    <property type="protein sequence ID" value="CAI8591535.1"/>
    <property type="molecule type" value="Genomic_DNA"/>
</dbReference>
<comment type="similarity">
    <text evidence="7">Belongs to the type IV zinc-finger family. Class B subfamily.</text>
</comment>
<evidence type="ECO:0000256" key="9">
    <source>
        <dbReference type="PROSITE-ProRule" id="PRU00094"/>
    </source>
</evidence>
<dbReference type="Pfam" id="PF00320">
    <property type="entry name" value="GATA"/>
    <property type="match status" value="1"/>
</dbReference>
<keyword evidence="6" id="KW-0804">Transcription</keyword>
<organism evidence="11 12">
    <name type="scientific">Vicia faba</name>
    <name type="common">Broad bean</name>
    <name type="synonym">Faba vulgaris</name>
    <dbReference type="NCBI Taxonomy" id="3906"/>
    <lineage>
        <taxon>Eukaryota</taxon>
        <taxon>Viridiplantae</taxon>
        <taxon>Streptophyta</taxon>
        <taxon>Embryophyta</taxon>
        <taxon>Tracheophyta</taxon>
        <taxon>Spermatophyta</taxon>
        <taxon>Magnoliopsida</taxon>
        <taxon>eudicotyledons</taxon>
        <taxon>Gunneridae</taxon>
        <taxon>Pentapetalae</taxon>
        <taxon>rosids</taxon>
        <taxon>fabids</taxon>
        <taxon>Fabales</taxon>
        <taxon>Fabaceae</taxon>
        <taxon>Papilionoideae</taxon>
        <taxon>50 kb inversion clade</taxon>
        <taxon>NPAAA clade</taxon>
        <taxon>Hologalegina</taxon>
        <taxon>IRL clade</taxon>
        <taxon>Fabeae</taxon>
        <taxon>Vicia</taxon>
    </lineage>
</organism>
<dbReference type="GO" id="GO:0008270">
    <property type="term" value="F:zinc ion binding"/>
    <property type="evidence" value="ECO:0007669"/>
    <property type="project" value="UniProtKB-KW"/>
</dbReference>
<proteinExistence type="inferred from homology"/>
<evidence type="ECO:0000313" key="11">
    <source>
        <dbReference type="EMBL" id="CAI8591535.1"/>
    </source>
</evidence>
<evidence type="ECO:0000313" key="12">
    <source>
        <dbReference type="Proteomes" id="UP001157006"/>
    </source>
</evidence>
<dbReference type="PROSITE" id="PS50114">
    <property type="entry name" value="GATA_ZN_FINGER_2"/>
    <property type="match status" value="1"/>
</dbReference>
<evidence type="ECO:0000256" key="6">
    <source>
        <dbReference type="ARBA" id="ARBA00023163"/>
    </source>
</evidence>